<evidence type="ECO:0000313" key="18">
    <source>
        <dbReference type="Ensembl" id="ENSBJAP00000015116.1"/>
    </source>
</evidence>
<accession>A0A8C0BCS3</accession>
<feature type="transmembrane region" description="Helical" evidence="15">
    <location>
        <begin position="154"/>
        <end position="172"/>
    </location>
</feature>
<evidence type="ECO:0000256" key="3">
    <source>
        <dbReference type="ARBA" id="ARBA00022538"/>
    </source>
</evidence>
<evidence type="ECO:0000256" key="10">
    <source>
        <dbReference type="ARBA" id="ARBA00023136"/>
    </source>
</evidence>
<dbReference type="Ensembl" id="ENSBJAT00000015527.1">
    <property type="protein sequence ID" value="ENSBJAP00000015116.1"/>
    <property type="gene ID" value="ENSBJAG00000010022.1"/>
</dbReference>
<evidence type="ECO:0000313" key="19">
    <source>
        <dbReference type="Proteomes" id="UP000694555"/>
    </source>
</evidence>
<dbReference type="Pfam" id="PF00324">
    <property type="entry name" value="AA_permease"/>
    <property type="match status" value="1"/>
</dbReference>
<evidence type="ECO:0000256" key="2">
    <source>
        <dbReference type="ARBA" id="ARBA00022475"/>
    </source>
</evidence>
<keyword evidence="7" id="KW-0630">Potassium</keyword>
<comment type="similarity">
    <text evidence="13">Belongs to the SLC12A transporter family. K/Cl co-transporter subfamily.</text>
</comment>
<evidence type="ECO:0000256" key="9">
    <source>
        <dbReference type="ARBA" id="ARBA00023065"/>
    </source>
</evidence>
<dbReference type="AlphaFoldDB" id="A0A8C0BCS3"/>
<keyword evidence="4" id="KW-0597">Phosphoprotein</keyword>
<keyword evidence="5 15" id="KW-0812">Transmembrane</keyword>
<comment type="catalytic activity">
    <reaction evidence="14">
        <text>K(+)(in) + chloride(in) = K(+)(out) + chloride(out)</text>
        <dbReference type="Rhea" id="RHEA:72427"/>
        <dbReference type="ChEBI" id="CHEBI:17996"/>
        <dbReference type="ChEBI" id="CHEBI:29103"/>
    </reaction>
</comment>
<keyword evidence="2" id="KW-1003">Cell membrane</keyword>
<evidence type="ECO:0000259" key="17">
    <source>
        <dbReference type="Pfam" id="PF00324"/>
    </source>
</evidence>
<sequence>MALPVQSLLLLRGPGDCVLLCAAAGSRAAPAPSCPQGCLAGLGVLLRSGRDPLLLSLAAGGSYYMISRSLGPEFGGAVGLCFYLGTTFAGAMYILGTIEILLAYIFPAMAIFKAEDASGEAAAMLNNMRVYGTCVLTCMATVVFVGVKYVNKFALVFLGCVILSILAIYAGVIKSAFDPPSFPICLLGNRTLSRHGFDLCTKMVVEGNETVGSKLWELFCTSRFLNATCDEYFTMNNVTEIEGIPGAASGLIQGKHGTGTDRAGLTPCWAAGWTPHEPFCRLGWARAATLPTVTLSPLSPGIMAGSNRSGDLRDAQKSIPTGTILAIATTSAVCILQGSPEPGPRG</sequence>
<dbReference type="Proteomes" id="UP000694555">
    <property type="component" value="Unplaced"/>
</dbReference>
<keyword evidence="16" id="KW-0732">Signal</keyword>
<evidence type="ECO:0000256" key="8">
    <source>
        <dbReference type="ARBA" id="ARBA00022989"/>
    </source>
</evidence>
<feature type="transmembrane region" description="Helical" evidence="15">
    <location>
        <begin position="130"/>
        <end position="147"/>
    </location>
</feature>
<keyword evidence="6" id="KW-0769">Symport</keyword>
<evidence type="ECO:0000256" key="14">
    <source>
        <dbReference type="ARBA" id="ARBA00047825"/>
    </source>
</evidence>
<keyword evidence="9" id="KW-0813">Transport</keyword>
<protein>
    <recommendedName>
        <fullName evidence="17">Amino acid permease/ SLC12A domain-containing protein</fullName>
    </recommendedName>
</protein>
<dbReference type="GO" id="GO:0007268">
    <property type="term" value="P:chemical synaptic transmission"/>
    <property type="evidence" value="ECO:0007669"/>
    <property type="project" value="TreeGrafter"/>
</dbReference>
<keyword evidence="9" id="KW-0406">Ion transport</keyword>
<reference evidence="18" key="2">
    <citation type="submission" date="2025-09" db="UniProtKB">
        <authorList>
            <consortium name="Ensembl"/>
        </authorList>
    </citation>
    <scope>IDENTIFICATION</scope>
</reference>
<keyword evidence="10 15" id="KW-0472">Membrane</keyword>
<proteinExistence type="inferred from homology"/>
<dbReference type="PANTHER" id="PTHR11827:SF54">
    <property type="entry name" value="SOLUTE CARRIER FAMILY 12 MEMBER 5"/>
    <property type="match status" value="1"/>
</dbReference>
<dbReference type="InterPro" id="IPR004842">
    <property type="entry name" value="SLC12A_fam"/>
</dbReference>
<evidence type="ECO:0000256" key="5">
    <source>
        <dbReference type="ARBA" id="ARBA00022692"/>
    </source>
</evidence>
<dbReference type="InterPro" id="IPR004841">
    <property type="entry name" value="AA-permease/SLC12A_dom"/>
</dbReference>
<organism evidence="18 19">
    <name type="scientific">Buteo japonicus</name>
    <dbReference type="NCBI Taxonomy" id="224669"/>
    <lineage>
        <taxon>Eukaryota</taxon>
        <taxon>Metazoa</taxon>
        <taxon>Chordata</taxon>
        <taxon>Craniata</taxon>
        <taxon>Vertebrata</taxon>
        <taxon>Euteleostomi</taxon>
        <taxon>Archelosauria</taxon>
        <taxon>Archosauria</taxon>
        <taxon>Dinosauria</taxon>
        <taxon>Saurischia</taxon>
        <taxon>Theropoda</taxon>
        <taxon>Coelurosauria</taxon>
        <taxon>Aves</taxon>
        <taxon>Neognathae</taxon>
        <taxon>Neoaves</taxon>
        <taxon>Telluraves</taxon>
        <taxon>Accipitrimorphae</taxon>
        <taxon>Accipitriformes</taxon>
        <taxon>Accipitridae</taxon>
        <taxon>Accipitrinae</taxon>
        <taxon>Buteo</taxon>
    </lineage>
</organism>
<dbReference type="Gene3D" id="1.20.1740.10">
    <property type="entry name" value="Amino acid/polyamine transporter I"/>
    <property type="match status" value="1"/>
</dbReference>
<dbReference type="InterPro" id="IPR000076">
    <property type="entry name" value="KCL_cotranspt"/>
</dbReference>
<feature type="chain" id="PRO_5034274374" description="Amino acid permease/ SLC12A domain-containing protein" evidence="16">
    <location>
        <begin position="18"/>
        <end position="346"/>
    </location>
</feature>
<keyword evidence="19" id="KW-1185">Reference proteome</keyword>
<dbReference type="GO" id="GO:0055075">
    <property type="term" value="P:potassium ion homeostasis"/>
    <property type="evidence" value="ECO:0007669"/>
    <property type="project" value="TreeGrafter"/>
</dbReference>
<reference evidence="18" key="1">
    <citation type="submission" date="2025-08" db="UniProtKB">
        <authorList>
            <consortium name="Ensembl"/>
        </authorList>
    </citation>
    <scope>IDENTIFICATION</scope>
</reference>
<dbReference type="GO" id="GO:0005886">
    <property type="term" value="C:plasma membrane"/>
    <property type="evidence" value="ECO:0007669"/>
    <property type="project" value="TreeGrafter"/>
</dbReference>
<keyword evidence="3" id="KW-0633">Potassium transport</keyword>
<evidence type="ECO:0000256" key="16">
    <source>
        <dbReference type="SAM" id="SignalP"/>
    </source>
</evidence>
<evidence type="ECO:0000256" key="6">
    <source>
        <dbReference type="ARBA" id="ARBA00022847"/>
    </source>
</evidence>
<dbReference type="PANTHER" id="PTHR11827">
    <property type="entry name" value="SOLUTE CARRIER FAMILY 12, CATION COTRANSPORTERS"/>
    <property type="match status" value="1"/>
</dbReference>
<feature type="transmembrane region" description="Helical" evidence="15">
    <location>
        <begin position="82"/>
        <end position="110"/>
    </location>
</feature>
<name>A0A8C0BCS3_9AVES</name>
<evidence type="ECO:0000256" key="4">
    <source>
        <dbReference type="ARBA" id="ARBA00022553"/>
    </source>
</evidence>
<feature type="domain" description="Amino acid permease/ SLC12A" evidence="17">
    <location>
        <begin position="58"/>
        <end position="173"/>
    </location>
</feature>
<dbReference type="PRINTS" id="PR01081">
    <property type="entry name" value="KCLTRNSPORT"/>
</dbReference>
<evidence type="ECO:0000256" key="13">
    <source>
        <dbReference type="ARBA" id="ARBA00046331"/>
    </source>
</evidence>
<evidence type="ECO:0000256" key="1">
    <source>
        <dbReference type="ARBA" id="ARBA00004141"/>
    </source>
</evidence>
<evidence type="ECO:0000256" key="12">
    <source>
        <dbReference type="ARBA" id="ARBA00023214"/>
    </source>
</evidence>
<dbReference type="GO" id="GO:0006884">
    <property type="term" value="P:cell volume homeostasis"/>
    <property type="evidence" value="ECO:0007669"/>
    <property type="project" value="TreeGrafter"/>
</dbReference>
<dbReference type="GO" id="GO:0055064">
    <property type="term" value="P:chloride ion homeostasis"/>
    <property type="evidence" value="ECO:0007669"/>
    <property type="project" value="TreeGrafter"/>
</dbReference>
<evidence type="ECO:0000256" key="11">
    <source>
        <dbReference type="ARBA" id="ARBA00023180"/>
    </source>
</evidence>
<dbReference type="GO" id="GO:1990573">
    <property type="term" value="P:potassium ion import across plasma membrane"/>
    <property type="evidence" value="ECO:0007669"/>
    <property type="project" value="TreeGrafter"/>
</dbReference>
<keyword evidence="12" id="KW-0868">Chloride</keyword>
<evidence type="ECO:0000256" key="15">
    <source>
        <dbReference type="SAM" id="Phobius"/>
    </source>
</evidence>
<comment type="subcellular location">
    <subcellularLocation>
        <location evidence="1">Membrane</location>
        <topology evidence="1">Multi-pass membrane protein</topology>
    </subcellularLocation>
</comment>
<dbReference type="GO" id="GO:0015379">
    <property type="term" value="F:potassium:chloride symporter activity"/>
    <property type="evidence" value="ECO:0007669"/>
    <property type="project" value="InterPro"/>
</dbReference>
<evidence type="ECO:0000256" key="7">
    <source>
        <dbReference type="ARBA" id="ARBA00022958"/>
    </source>
</evidence>
<dbReference type="GO" id="GO:0045202">
    <property type="term" value="C:synapse"/>
    <property type="evidence" value="ECO:0007669"/>
    <property type="project" value="GOC"/>
</dbReference>
<keyword evidence="11" id="KW-0325">Glycoprotein</keyword>
<feature type="signal peptide" evidence="16">
    <location>
        <begin position="1"/>
        <end position="17"/>
    </location>
</feature>
<keyword evidence="8 15" id="KW-1133">Transmembrane helix</keyword>